<dbReference type="InterPro" id="IPR032675">
    <property type="entry name" value="LRR_dom_sf"/>
</dbReference>
<dbReference type="EMBL" id="BEXD01002979">
    <property type="protein sequence ID" value="GBB99917.1"/>
    <property type="molecule type" value="Genomic_DNA"/>
</dbReference>
<comment type="caution">
    <text evidence="1">The sequence shown here is derived from an EMBL/GenBank/DDBJ whole genome shotgun (WGS) entry which is preliminary data.</text>
</comment>
<reference evidence="1 3" key="1">
    <citation type="submission" date="2017-11" db="EMBL/GenBank/DDBJ databases">
        <title>The genome of Rhizophagus clarus HR1 reveals common genetic basis of auxotrophy among arbuscular mycorrhizal fungi.</title>
        <authorList>
            <person name="Kobayashi Y."/>
        </authorList>
    </citation>
    <scope>NUCLEOTIDE SEQUENCE [LARGE SCALE GENOMIC DNA]</scope>
    <source>
        <strain evidence="1 3">HR1</strain>
    </source>
</reference>
<sequence length="473" mass="56052">MMSHLNIDTLYLTFKIFQNNLKFLFSCLLVNRTWCKLAVPLLWKDPWKILSDTQEKTLLNVITSHFTEDELNKKLTFNYISFCKHLNFCEIKRMIVKYKIEKSVSDKIIKLFISEHAKYTHIYLPCEFNLQIHLIPGAKHCFSDLTYVKCNTSIKDTVLIGLVEMCKSIKELKLEFIINPSNNNYRVYKLIEVAKKISHVSFLSYNYYNDESLCKILEKSLIKHAITMESIEIVKQPVTEFLSSLVNLKKLELIDFYNRSSWKILENLTLPSLQILKAAQLPITALIPLIERTRGSLIEINIDDSRHNKVNNKRVLQAIYKNCPNLKYLKILLKNSNFVELNKLLINCKRLEGLYILENSQGDNEFFDWEILFETLTKSSPSNLFKFKFQFIRAPSLKSLRYFFKGWYNRLPMLLQTNQVPPDWGYIDMAPDWSKYYNLVNRYGDKIVKKYDYSWDIVNFEDFEWIEKKKSKI</sequence>
<evidence type="ECO:0000313" key="2">
    <source>
        <dbReference type="EMBL" id="GES76414.1"/>
    </source>
</evidence>
<dbReference type="Proteomes" id="UP000247702">
    <property type="component" value="Unassembled WGS sequence"/>
</dbReference>
<dbReference type="AlphaFoldDB" id="A0A2Z6RBS5"/>
<dbReference type="EMBL" id="BLAL01000020">
    <property type="protein sequence ID" value="GES76414.1"/>
    <property type="molecule type" value="Genomic_DNA"/>
</dbReference>
<dbReference type="Proteomes" id="UP000615446">
    <property type="component" value="Unassembled WGS sequence"/>
</dbReference>
<dbReference type="OrthoDB" id="2306360at2759"/>
<name>A0A2Z6RBS5_9GLOM</name>
<evidence type="ECO:0000313" key="3">
    <source>
        <dbReference type="Proteomes" id="UP000247702"/>
    </source>
</evidence>
<dbReference type="Gene3D" id="3.80.10.10">
    <property type="entry name" value="Ribonuclease Inhibitor"/>
    <property type="match status" value="1"/>
</dbReference>
<reference evidence="2" key="2">
    <citation type="submission" date="2019-10" db="EMBL/GenBank/DDBJ databases">
        <title>Conservation and host-specific expression of non-tandemly repeated heterogenous ribosome RNA gene in arbuscular mycorrhizal fungi.</title>
        <authorList>
            <person name="Maeda T."/>
            <person name="Kobayashi Y."/>
            <person name="Nakagawa T."/>
            <person name="Ezawa T."/>
            <person name="Yamaguchi K."/>
            <person name="Bino T."/>
            <person name="Nishimoto Y."/>
            <person name="Shigenobu S."/>
            <person name="Kawaguchi M."/>
        </authorList>
    </citation>
    <scope>NUCLEOTIDE SEQUENCE</scope>
    <source>
        <strain evidence="2">HR1</strain>
    </source>
</reference>
<accession>A0A2Z6RBS5</accession>
<keyword evidence="3" id="KW-1185">Reference proteome</keyword>
<gene>
    <name evidence="2" type="ORF">RCL2_000382000</name>
    <name evidence="1" type="ORF">RclHR1_03680012</name>
</gene>
<organism evidence="1 3">
    <name type="scientific">Rhizophagus clarus</name>
    <dbReference type="NCBI Taxonomy" id="94130"/>
    <lineage>
        <taxon>Eukaryota</taxon>
        <taxon>Fungi</taxon>
        <taxon>Fungi incertae sedis</taxon>
        <taxon>Mucoromycota</taxon>
        <taxon>Glomeromycotina</taxon>
        <taxon>Glomeromycetes</taxon>
        <taxon>Glomerales</taxon>
        <taxon>Glomeraceae</taxon>
        <taxon>Rhizophagus</taxon>
    </lineage>
</organism>
<protein>
    <recommendedName>
        <fullName evidence="4">F-box domain-containing protein</fullName>
    </recommendedName>
</protein>
<dbReference type="SUPFAM" id="SSF52047">
    <property type="entry name" value="RNI-like"/>
    <property type="match status" value="1"/>
</dbReference>
<evidence type="ECO:0008006" key="4">
    <source>
        <dbReference type="Google" id="ProtNLM"/>
    </source>
</evidence>
<proteinExistence type="predicted"/>
<evidence type="ECO:0000313" key="1">
    <source>
        <dbReference type="EMBL" id="GBB99917.1"/>
    </source>
</evidence>